<dbReference type="PATRIC" id="fig|1202539.3.peg.152"/>
<dbReference type="Pfam" id="PF00573">
    <property type="entry name" value="Ribosomal_L4"/>
    <property type="match status" value="1"/>
</dbReference>
<evidence type="ECO:0000256" key="5">
    <source>
        <dbReference type="ARBA" id="ARBA00035462"/>
    </source>
</evidence>
<feature type="transmembrane region" description="Helical" evidence="7">
    <location>
        <begin position="12"/>
        <end position="29"/>
    </location>
</feature>
<dbReference type="InterPro" id="IPR023574">
    <property type="entry name" value="Ribosomal_uL4_dom_sf"/>
</dbReference>
<evidence type="ECO:0000313" key="8">
    <source>
        <dbReference type="EMBL" id="AFP84201.1"/>
    </source>
</evidence>
<keyword evidence="3" id="KW-0687">Ribonucleoprotein</keyword>
<dbReference type="GO" id="GO:0005840">
    <property type="term" value="C:ribosome"/>
    <property type="evidence" value="ECO:0007669"/>
    <property type="project" value="UniProtKB-KW"/>
</dbReference>
<dbReference type="PANTHER" id="PTHR10746">
    <property type="entry name" value="50S RIBOSOMAL PROTEIN L4"/>
    <property type="match status" value="1"/>
</dbReference>
<dbReference type="Gene3D" id="3.40.1370.10">
    <property type="match status" value="1"/>
</dbReference>
<dbReference type="HOGENOM" id="CLU_1599697_0_0_6"/>
<dbReference type="SUPFAM" id="SSF52166">
    <property type="entry name" value="Ribosomal protein L4"/>
    <property type="match status" value="1"/>
</dbReference>
<accession>J3VQG2</accession>
<dbReference type="STRING" id="1202539.A355_0182"/>
<evidence type="ECO:0000256" key="2">
    <source>
        <dbReference type="ARBA" id="ARBA00022980"/>
    </source>
</evidence>
<evidence type="ECO:0000256" key="7">
    <source>
        <dbReference type="SAM" id="Phobius"/>
    </source>
</evidence>
<dbReference type="GO" id="GO:0006412">
    <property type="term" value="P:translation"/>
    <property type="evidence" value="ECO:0007669"/>
    <property type="project" value="InterPro"/>
</dbReference>
<dbReference type="InterPro" id="IPR013005">
    <property type="entry name" value="Ribosomal_uL4-like"/>
</dbReference>
<protein>
    <recommendedName>
        <fullName evidence="4">Large ribosomal subunit protein uL4</fullName>
    </recommendedName>
    <alternativeName>
        <fullName evidence="5">50S ribosomal protein L4</fullName>
    </alternativeName>
</protein>
<keyword evidence="7" id="KW-0472">Membrane</keyword>
<evidence type="ECO:0000256" key="6">
    <source>
        <dbReference type="SAM" id="MobiDB-lite"/>
    </source>
</evidence>
<organism evidence="8 9">
    <name type="scientific">Candidatus Carsonella ruddii HT isolate Thao2000</name>
    <dbReference type="NCBI Taxonomy" id="1202539"/>
    <lineage>
        <taxon>Bacteria</taxon>
        <taxon>Pseudomonadati</taxon>
        <taxon>Pseudomonadota</taxon>
        <taxon>Gammaproteobacteria</taxon>
        <taxon>Oceanospirillales</taxon>
        <taxon>Halomonadaceae</taxon>
        <taxon>Zymobacter group</taxon>
        <taxon>Candidatus Carsonella</taxon>
    </lineage>
</organism>
<dbReference type="PANTHER" id="PTHR10746:SF6">
    <property type="entry name" value="LARGE RIBOSOMAL SUBUNIT PROTEIN UL4M"/>
    <property type="match status" value="1"/>
</dbReference>
<gene>
    <name evidence="8" type="primary">rplD</name>
    <name evidence="8" type="ORF">A355_0182</name>
</gene>
<dbReference type="OrthoDB" id="9803201at2"/>
<dbReference type="GO" id="GO:1990904">
    <property type="term" value="C:ribonucleoprotein complex"/>
    <property type="evidence" value="ECO:0007669"/>
    <property type="project" value="UniProtKB-KW"/>
</dbReference>
<dbReference type="EMBL" id="CP003544">
    <property type="protein sequence ID" value="AFP84201.1"/>
    <property type="molecule type" value="Genomic_DNA"/>
</dbReference>
<dbReference type="Proteomes" id="UP000003933">
    <property type="component" value="Chromosome"/>
</dbReference>
<proteinExistence type="inferred from homology"/>
<evidence type="ECO:0000313" key="9">
    <source>
        <dbReference type="Proteomes" id="UP000003933"/>
    </source>
</evidence>
<name>J3VQG2_CARRU</name>
<evidence type="ECO:0000256" key="1">
    <source>
        <dbReference type="ARBA" id="ARBA00010528"/>
    </source>
</evidence>
<evidence type="ECO:0000256" key="3">
    <source>
        <dbReference type="ARBA" id="ARBA00023274"/>
    </source>
</evidence>
<evidence type="ECO:0000256" key="4">
    <source>
        <dbReference type="ARBA" id="ARBA00035244"/>
    </source>
</evidence>
<dbReference type="AlphaFoldDB" id="J3VQG2"/>
<keyword evidence="2 8" id="KW-0689">Ribosomal protein</keyword>
<keyword evidence="7" id="KW-0812">Transmembrane</keyword>
<dbReference type="GO" id="GO:0003735">
    <property type="term" value="F:structural constituent of ribosome"/>
    <property type="evidence" value="ECO:0007669"/>
    <property type="project" value="InterPro"/>
</dbReference>
<comment type="similarity">
    <text evidence="1">Belongs to the universal ribosomal protein uL4 family.</text>
</comment>
<dbReference type="KEGG" id="crt:A355_0182"/>
<dbReference type="InterPro" id="IPR002136">
    <property type="entry name" value="Ribosomal_uL4"/>
</dbReference>
<sequence>MKLPIFSKKPFFFFIYKNIINIDFIYNFIKIKRKIVFKKNKRLIKGSGKKPWPQKGTGRARAGDKKSPIWRGGGVTFSNYIFPIIKKNNILKNLFFLFLINNNIFIYEKKYLFYLTMFNKKNNIFFDLSEFYFIKNINFIKNKHFFIYKKIFFSKESIIFFINNFL</sequence>
<feature type="region of interest" description="Disordered" evidence="6">
    <location>
        <begin position="46"/>
        <end position="65"/>
    </location>
</feature>
<keyword evidence="7" id="KW-1133">Transmembrane helix</keyword>
<reference evidence="8 9" key="1">
    <citation type="journal article" date="2012" name="Mol. Biol. Evol.">
        <title>Genome reduction and co-evolution between the primary and secondary bacterial symbionts of psyllids.</title>
        <authorList>
            <person name="Sloan D.B."/>
            <person name="Moran N.A."/>
        </authorList>
    </citation>
    <scope>NUCLEOTIDE SEQUENCE [LARGE SCALE GENOMIC DNA]</scope>
    <source>
        <strain evidence="8 9">HT</strain>
    </source>
</reference>